<feature type="compositionally biased region" description="Basic and acidic residues" evidence="1">
    <location>
        <begin position="40"/>
        <end position="63"/>
    </location>
</feature>
<sequence>MPLPRESASRPAPPAPSATTAAAVLSSCAAAHAVSTPPREPSDARKARADHGTDTRAERPARP</sequence>
<organism evidence="2 3">
    <name type="scientific">Actinacidiphila alni</name>
    <dbReference type="NCBI Taxonomy" id="380248"/>
    <lineage>
        <taxon>Bacteria</taxon>
        <taxon>Bacillati</taxon>
        <taxon>Actinomycetota</taxon>
        <taxon>Actinomycetes</taxon>
        <taxon>Kitasatosporales</taxon>
        <taxon>Streptomycetaceae</taxon>
        <taxon>Actinacidiphila</taxon>
    </lineage>
</organism>
<dbReference type="RefSeq" id="WP_093713241.1">
    <property type="nucleotide sequence ID" value="NZ_FONG01000005.1"/>
</dbReference>
<dbReference type="PROSITE" id="PS51257">
    <property type="entry name" value="PROKAR_LIPOPROTEIN"/>
    <property type="match status" value="1"/>
</dbReference>
<feature type="region of interest" description="Disordered" evidence="1">
    <location>
        <begin position="1"/>
        <end position="20"/>
    </location>
</feature>
<evidence type="ECO:0000313" key="3">
    <source>
        <dbReference type="Proteomes" id="UP000199323"/>
    </source>
</evidence>
<reference evidence="2 3" key="1">
    <citation type="submission" date="2016-10" db="EMBL/GenBank/DDBJ databases">
        <authorList>
            <person name="de Groot N.N."/>
        </authorList>
    </citation>
    <scope>NUCLEOTIDE SEQUENCE [LARGE SCALE GENOMIC DNA]</scope>
    <source>
        <strain evidence="2 3">CGMCC 4.3510</strain>
    </source>
</reference>
<dbReference type="Proteomes" id="UP000199323">
    <property type="component" value="Unassembled WGS sequence"/>
</dbReference>
<dbReference type="STRING" id="380248.SAMN05216251_105232"/>
<gene>
    <name evidence="2" type="ORF">SAMN05216251_105232</name>
</gene>
<accession>A0A1I2DI84</accession>
<keyword evidence="3" id="KW-1185">Reference proteome</keyword>
<protein>
    <submittedName>
        <fullName evidence="2">Uncharacterized protein</fullName>
    </submittedName>
</protein>
<name>A0A1I2DI84_9ACTN</name>
<dbReference type="EMBL" id="FONG01000005">
    <property type="protein sequence ID" value="SFE79650.1"/>
    <property type="molecule type" value="Genomic_DNA"/>
</dbReference>
<dbReference type="AlphaFoldDB" id="A0A1I2DI84"/>
<evidence type="ECO:0000256" key="1">
    <source>
        <dbReference type="SAM" id="MobiDB-lite"/>
    </source>
</evidence>
<evidence type="ECO:0000313" key="2">
    <source>
        <dbReference type="EMBL" id="SFE79650.1"/>
    </source>
</evidence>
<feature type="region of interest" description="Disordered" evidence="1">
    <location>
        <begin position="29"/>
        <end position="63"/>
    </location>
</feature>
<feature type="compositionally biased region" description="Low complexity" evidence="1">
    <location>
        <begin position="1"/>
        <end position="10"/>
    </location>
</feature>
<proteinExistence type="predicted"/>